<dbReference type="OrthoDB" id="3045089at2759"/>
<dbReference type="AlphaFoldDB" id="A0A6A5TZ57"/>
<dbReference type="PANTHER" id="PTHR38886:SF1">
    <property type="entry name" value="NACHT-NTPASE AND P-LOOP NTPASES N-TERMINAL DOMAIN-CONTAINING PROTEIN"/>
    <property type="match status" value="1"/>
</dbReference>
<reference evidence="2" key="1">
    <citation type="journal article" date="2020" name="Stud. Mycol.">
        <title>101 Dothideomycetes genomes: a test case for predicting lifestyles and emergence of pathogens.</title>
        <authorList>
            <person name="Haridas S."/>
            <person name="Albert R."/>
            <person name="Binder M."/>
            <person name="Bloem J."/>
            <person name="Labutti K."/>
            <person name="Salamov A."/>
            <person name="Andreopoulos B."/>
            <person name="Baker S."/>
            <person name="Barry K."/>
            <person name="Bills G."/>
            <person name="Bluhm B."/>
            <person name="Cannon C."/>
            <person name="Castanera R."/>
            <person name="Culley D."/>
            <person name="Daum C."/>
            <person name="Ezra D."/>
            <person name="Gonzalez J."/>
            <person name="Henrissat B."/>
            <person name="Kuo A."/>
            <person name="Liang C."/>
            <person name="Lipzen A."/>
            <person name="Lutzoni F."/>
            <person name="Magnuson J."/>
            <person name="Mondo S."/>
            <person name="Nolan M."/>
            <person name="Ohm R."/>
            <person name="Pangilinan J."/>
            <person name="Park H.-J."/>
            <person name="Ramirez L."/>
            <person name="Alfaro M."/>
            <person name="Sun H."/>
            <person name="Tritt A."/>
            <person name="Yoshinaga Y."/>
            <person name="Zwiers L.-H."/>
            <person name="Turgeon B."/>
            <person name="Goodwin S."/>
            <person name="Spatafora J."/>
            <person name="Crous P."/>
            <person name="Grigoriev I."/>
        </authorList>
    </citation>
    <scope>NUCLEOTIDE SEQUENCE</scope>
    <source>
        <strain evidence="2">CBS 675.92</strain>
    </source>
</reference>
<accession>A0A6A5TZ57</accession>
<gene>
    <name evidence="2" type="ORF">CC80DRAFT_444003</name>
</gene>
<dbReference type="InterPro" id="IPR054464">
    <property type="entry name" value="ULD_fung"/>
</dbReference>
<evidence type="ECO:0000259" key="1">
    <source>
        <dbReference type="Pfam" id="PF22893"/>
    </source>
</evidence>
<dbReference type="Proteomes" id="UP000800035">
    <property type="component" value="Unassembled WGS sequence"/>
</dbReference>
<dbReference type="Pfam" id="PF22893">
    <property type="entry name" value="ULD_2"/>
    <property type="match status" value="1"/>
</dbReference>
<protein>
    <recommendedName>
        <fullName evidence="1">Ubiquitin-like domain-containing protein</fullName>
    </recommendedName>
</protein>
<dbReference type="EMBL" id="ML976989">
    <property type="protein sequence ID" value="KAF1957624.1"/>
    <property type="molecule type" value="Genomic_DNA"/>
</dbReference>
<name>A0A6A5TZ57_9PLEO</name>
<sequence>MVGFGFSVGDFIATLNLVATIIDALRSASHSTSVFRELLNELLTLERALIQVKSIDLDDSQRFEQIALYQAASQCQRSIDAFWNRIQKYQPHFSQAATTFSVKDGWMKIRWAMCEKKEVDGFRAEIQAHTGSIQVLLGALQANATTKQARDQRTQYKSLAGTIQSLANQAMGKLSAITDGVSKTASQSAALVQTCAQILQTNLRVFQMVYDIQLFITSIPGQVQRQQPVYFVDALNRESPFHLEFVRSAEALRAVLKVNLKETEYGPRMIDRGDFVIEELGTHRVIDITQNWEKCFFPGQRVAMSMVVRKWAWARAKYNCPKCRYSTSGSSHQGHWRISADDDPAMGMFRRLRIVTPSWGRGV</sequence>
<keyword evidence="3" id="KW-1185">Reference proteome</keyword>
<proteinExistence type="predicted"/>
<organism evidence="2 3">
    <name type="scientific">Byssothecium circinans</name>
    <dbReference type="NCBI Taxonomy" id="147558"/>
    <lineage>
        <taxon>Eukaryota</taxon>
        <taxon>Fungi</taxon>
        <taxon>Dikarya</taxon>
        <taxon>Ascomycota</taxon>
        <taxon>Pezizomycotina</taxon>
        <taxon>Dothideomycetes</taxon>
        <taxon>Pleosporomycetidae</taxon>
        <taxon>Pleosporales</taxon>
        <taxon>Massarineae</taxon>
        <taxon>Massarinaceae</taxon>
        <taxon>Byssothecium</taxon>
    </lineage>
</organism>
<evidence type="ECO:0000313" key="3">
    <source>
        <dbReference type="Proteomes" id="UP000800035"/>
    </source>
</evidence>
<dbReference type="PANTHER" id="PTHR38886">
    <property type="entry name" value="SESA DOMAIN-CONTAINING PROTEIN"/>
    <property type="match status" value="1"/>
</dbReference>
<evidence type="ECO:0000313" key="2">
    <source>
        <dbReference type="EMBL" id="KAF1957624.1"/>
    </source>
</evidence>
<feature type="domain" description="Ubiquitin-like" evidence="1">
    <location>
        <begin position="225"/>
        <end position="309"/>
    </location>
</feature>